<organism evidence="8 9">
    <name type="scientific">Rubritalea profundi</name>
    <dbReference type="NCBI Taxonomy" id="1658618"/>
    <lineage>
        <taxon>Bacteria</taxon>
        <taxon>Pseudomonadati</taxon>
        <taxon>Verrucomicrobiota</taxon>
        <taxon>Verrucomicrobiia</taxon>
        <taxon>Verrucomicrobiales</taxon>
        <taxon>Rubritaleaceae</taxon>
        <taxon>Rubritalea</taxon>
    </lineage>
</organism>
<name>A0A2S7TWV1_9BACT</name>
<dbReference type="OrthoDB" id="9802309at2"/>
<keyword evidence="3 5" id="KW-0819">tRNA processing</keyword>
<dbReference type="Pfam" id="PF16198">
    <property type="entry name" value="TruB_C_2"/>
    <property type="match status" value="1"/>
</dbReference>
<evidence type="ECO:0000256" key="3">
    <source>
        <dbReference type="ARBA" id="ARBA00022694"/>
    </source>
</evidence>
<dbReference type="NCBIfam" id="TIGR00431">
    <property type="entry name" value="TruB"/>
    <property type="match status" value="1"/>
</dbReference>
<dbReference type="InterPro" id="IPR032819">
    <property type="entry name" value="TruB_C"/>
</dbReference>
<dbReference type="GO" id="GO:0003723">
    <property type="term" value="F:RNA binding"/>
    <property type="evidence" value="ECO:0007669"/>
    <property type="project" value="InterPro"/>
</dbReference>
<evidence type="ECO:0000256" key="5">
    <source>
        <dbReference type="HAMAP-Rule" id="MF_01080"/>
    </source>
</evidence>
<dbReference type="Pfam" id="PF01509">
    <property type="entry name" value="TruB_N"/>
    <property type="match status" value="1"/>
</dbReference>
<dbReference type="AlphaFoldDB" id="A0A2S7TWV1"/>
<dbReference type="RefSeq" id="WP_105041709.1">
    <property type="nucleotide sequence ID" value="NZ_MQWA01000001.1"/>
</dbReference>
<dbReference type="Gene3D" id="3.30.2350.10">
    <property type="entry name" value="Pseudouridine synthase"/>
    <property type="match status" value="1"/>
</dbReference>
<dbReference type="HAMAP" id="MF_01080">
    <property type="entry name" value="TruB_bact"/>
    <property type="match status" value="1"/>
</dbReference>
<sequence>MSDIEEIPSGVLVVDKDPNMTSHDLVAITRRQLKFKKIGHCGTLDPMATGVMMLVIGKATKLQDKLMCEDKVYVGSLKLGVTTGSQDKESDTVEVKDVPDFSEKDIDKAFKKFSGDFEQIPPMVSAIKRNGVPLYKLARKGITVERKPRAVTVMDYKVHRVELPEVDFTVNCTKGFYVRTYAHDIGQDLGCGAHLIALRRTRSGKFDLSRAIKTEDLKVATREQIIEKMIKLDEIAEMLSE</sequence>
<evidence type="ECO:0000313" key="9">
    <source>
        <dbReference type="Proteomes" id="UP000239907"/>
    </source>
</evidence>
<dbReference type="GO" id="GO:0160148">
    <property type="term" value="F:tRNA pseudouridine(55) synthase activity"/>
    <property type="evidence" value="ECO:0007669"/>
    <property type="project" value="UniProtKB-EC"/>
</dbReference>
<proteinExistence type="inferred from homology"/>
<dbReference type="GO" id="GO:1990481">
    <property type="term" value="P:mRNA pseudouridine synthesis"/>
    <property type="evidence" value="ECO:0007669"/>
    <property type="project" value="TreeGrafter"/>
</dbReference>
<reference evidence="8 9" key="1">
    <citation type="submission" date="2016-12" db="EMBL/GenBank/DDBJ databases">
        <title>Study of bacterial adaptation to deep sea.</title>
        <authorList>
            <person name="Song J."/>
            <person name="Yoshizawa S."/>
            <person name="Kogure K."/>
        </authorList>
    </citation>
    <scope>NUCLEOTIDE SEQUENCE [LARGE SCALE GENOMIC DNA]</scope>
    <source>
        <strain evidence="8 9">SAORIC-165</strain>
    </source>
</reference>
<dbReference type="GO" id="GO:0031119">
    <property type="term" value="P:tRNA pseudouridine synthesis"/>
    <property type="evidence" value="ECO:0007669"/>
    <property type="project" value="UniProtKB-UniRule"/>
</dbReference>
<protein>
    <recommendedName>
        <fullName evidence="5">tRNA pseudouridine synthase B</fullName>
        <ecNumber evidence="5">5.4.99.25</ecNumber>
    </recommendedName>
    <alternativeName>
        <fullName evidence="5">tRNA pseudouridine(55) synthase</fullName>
        <shortName evidence="5">Psi55 synthase</shortName>
    </alternativeName>
    <alternativeName>
        <fullName evidence="5">tRNA pseudouridylate synthase</fullName>
    </alternativeName>
    <alternativeName>
        <fullName evidence="5">tRNA-uridine isomerase</fullName>
    </alternativeName>
</protein>
<dbReference type="PANTHER" id="PTHR13767">
    <property type="entry name" value="TRNA-PSEUDOURIDINE SYNTHASE"/>
    <property type="match status" value="1"/>
</dbReference>
<comment type="caution">
    <text evidence="8">The sequence shown here is derived from an EMBL/GenBank/DDBJ whole genome shotgun (WGS) entry which is preliminary data.</text>
</comment>
<dbReference type="InterPro" id="IPR020103">
    <property type="entry name" value="PsdUridine_synth_cat_dom_sf"/>
</dbReference>
<dbReference type="EMBL" id="MQWA01000001">
    <property type="protein sequence ID" value="PQJ27225.1"/>
    <property type="molecule type" value="Genomic_DNA"/>
</dbReference>
<dbReference type="InterPro" id="IPR002501">
    <property type="entry name" value="PsdUridine_synth_N"/>
</dbReference>
<evidence type="ECO:0000256" key="4">
    <source>
        <dbReference type="ARBA" id="ARBA00023235"/>
    </source>
</evidence>
<feature type="domain" description="tRNA pseudouridylate synthase B C-terminal" evidence="7">
    <location>
        <begin position="179"/>
        <end position="223"/>
    </location>
</feature>
<comment type="function">
    <text evidence="5">Responsible for synthesis of pseudouridine from uracil-55 in the psi GC loop of transfer RNAs.</text>
</comment>
<dbReference type="Proteomes" id="UP000239907">
    <property type="component" value="Unassembled WGS sequence"/>
</dbReference>
<dbReference type="PANTHER" id="PTHR13767:SF2">
    <property type="entry name" value="PSEUDOURIDYLATE SYNTHASE TRUB1"/>
    <property type="match status" value="1"/>
</dbReference>
<gene>
    <name evidence="5" type="primary">truB</name>
    <name evidence="8" type="ORF">BSZ32_01075</name>
</gene>
<accession>A0A2S7TWV1</accession>
<dbReference type="InterPro" id="IPR014780">
    <property type="entry name" value="tRNA_psdUridine_synth_TruB"/>
</dbReference>
<evidence type="ECO:0000259" key="7">
    <source>
        <dbReference type="Pfam" id="PF16198"/>
    </source>
</evidence>
<feature type="domain" description="Pseudouridine synthase II N-terminal" evidence="6">
    <location>
        <begin position="30"/>
        <end position="178"/>
    </location>
</feature>
<keyword evidence="9" id="KW-1185">Reference proteome</keyword>
<evidence type="ECO:0000256" key="1">
    <source>
        <dbReference type="ARBA" id="ARBA00000385"/>
    </source>
</evidence>
<keyword evidence="4 5" id="KW-0413">Isomerase</keyword>
<evidence type="ECO:0000256" key="2">
    <source>
        <dbReference type="ARBA" id="ARBA00005642"/>
    </source>
</evidence>
<dbReference type="EC" id="5.4.99.25" evidence="5"/>
<comment type="similarity">
    <text evidence="2 5">Belongs to the pseudouridine synthase TruB family. Type 1 subfamily.</text>
</comment>
<dbReference type="SUPFAM" id="SSF55120">
    <property type="entry name" value="Pseudouridine synthase"/>
    <property type="match status" value="1"/>
</dbReference>
<comment type="catalytic activity">
    <reaction evidence="1 5">
        <text>uridine(55) in tRNA = pseudouridine(55) in tRNA</text>
        <dbReference type="Rhea" id="RHEA:42532"/>
        <dbReference type="Rhea" id="RHEA-COMP:10101"/>
        <dbReference type="Rhea" id="RHEA-COMP:10102"/>
        <dbReference type="ChEBI" id="CHEBI:65314"/>
        <dbReference type="ChEBI" id="CHEBI:65315"/>
        <dbReference type="EC" id="5.4.99.25"/>
    </reaction>
</comment>
<dbReference type="CDD" id="cd02573">
    <property type="entry name" value="PseudoU_synth_EcTruB"/>
    <property type="match status" value="1"/>
</dbReference>
<feature type="active site" description="Nucleophile" evidence="5">
    <location>
        <position position="45"/>
    </location>
</feature>
<evidence type="ECO:0000259" key="6">
    <source>
        <dbReference type="Pfam" id="PF01509"/>
    </source>
</evidence>
<evidence type="ECO:0000313" key="8">
    <source>
        <dbReference type="EMBL" id="PQJ27225.1"/>
    </source>
</evidence>